<accession>A0AAV1CLP5</accession>
<evidence type="ECO:0000256" key="1">
    <source>
        <dbReference type="ARBA" id="ARBA00004913"/>
    </source>
</evidence>
<sequence length="281" mass="31151">MEVKQVLRMNGGDSHISYAENSAHEMLILLKVKTILQNSMEYLFSRTQTECARVADLGCSSGPNTLQSILGIIQSMDNSLSRNITNDADHQKQPIVVQVFLNDLYGNDFNTVPAGLVSESGSHLNETSIYVEKGGNPKVQQAYLDQFRKDFTMFLKHRYEELVPNGQLFATIVGKNDDETDGPHAMNIIGSALNDMVLELPLDASVPQEHLKNGGDFNVRAAHVSSFIRAVFEPILESHFGDAIMNQLFQRFATKTAKLLEVGKGIVHTVVISLAKEEKNM</sequence>
<evidence type="ECO:0000313" key="4">
    <source>
        <dbReference type="Proteomes" id="UP001161247"/>
    </source>
</evidence>
<proteinExistence type="inferred from homology"/>
<dbReference type="GO" id="GO:0008168">
    <property type="term" value="F:methyltransferase activity"/>
    <property type="evidence" value="ECO:0007669"/>
    <property type="project" value="InterPro"/>
</dbReference>
<evidence type="ECO:0000256" key="2">
    <source>
        <dbReference type="ARBA" id="ARBA00007967"/>
    </source>
</evidence>
<dbReference type="InterPro" id="IPR005299">
    <property type="entry name" value="MeTrfase_7"/>
</dbReference>
<dbReference type="SUPFAM" id="SSF53335">
    <property type="entry name" value="S-adenosyl-L-methionine-dependent methyltransferases"/>
    <property type="match status" value="1"/>
</dbReference>
<dbReference type="Proteomes" id="UP001161247">
    <property type="component" value="Chromosome 2"/>
</dbReference>
<keyword evidence="4" id="KW-1185">Reference proteome</keyword>
<protein>
    <submittedName>
        <fullName evidence="3">OLC1v1032712C1</fullName>
    </submittedName>
</protein>
<reference evidence="3" key="1">
    <citation type="submission" date="2023-03" db="EMBL/GenBank/DDBJ databases">
        <authorList>
            <person name="Julca I."/>
        </authorList>
    </citation>
    <scope>NUCLEOTIDE SEQUENCE</scope>
</reference>
<evidence type="ECO:0000313" key="3">
    <source>
        <dbReference type="EMBL" id="CAI9096536.1"/>
    </source>
</evidence>
<dbReference type="AlphaFoldDB" id="A0AAV1CLP5"/>
<dbReference type="EMBL" id="OX459119">
    <property type="protein sequence ID" value="CAI9096536.1"/>
    <property type="molecule type" value="Genomic_DNA"/>
</dbReference>
<name>A0AAV1CLP5_OLDCO</name>
<comment type="pathway">
    <text evidence="1">Alkaloid biosynthesis.</text>
</comment>
<organism evidence="3 4">
    <name type="scientific">Oldenlandia corymbosa var. corymbosa</name>
    <dbReference type="NCBI Taxonomy" id="529605"/>
    <lineage>
        <taxon>Eukaryota</taxon>
        <taxon>Viridiplantae</taxon>
        <taxon>Streptophyta</taxon>
        <taxon>Embryophyta</taxon>
        <taxon>Tracheophyta</taxon>
        <taxon>Spermatophyta</taxon>
        <taxon>Magnoliopsida</taxon>
        <taxon>eudicotyledons</taxon>
        <taxon>Gunneridae</taxon>
        <taxon>Pentapetalae</taxon>
        <taxon>asterids</taxon>
        <taxon>lamiids</taxon>
        <taxon>Gentianales</taxon>
        <taxon>Rubiaceae</taxon>
        <taxon>Rubioideae</taxon>
        <taxon>Spermacoceae</taxon>
        <taxon>Hedyotis-Oldenlandia complex</taxon>
        <taxon>Oldenlandia</taxon>
    </lineage>
</organism>
<dbReference type="Gene3D" id="3.40.50.150">
    <property type="entry name" value="Vaccinia Virus protein VP39"/>
    <property type="match status" value="2"/>
</dbReference>
<dbReference type="Pfam" id="PF03492">
    <property type="entry name" value="Methyltransf_7"/>
    <property type="match status" value="2"/>
</dbReference>
<dbReference type="PANTHER" id="PTHR31009">
    <property type="entry name" value="S-ADENOSYL-L-METHIONINE:CARBOXYL METHYLTRANSFERASE FAMILY PROTEIN"/>
    <property type="match status" value="1"/>
</dbReference>
<comment type="similarity">
    <text evidence="2">Belongs to the methyltransferase superfamily. Type-7 methyltransferase family.</text>
</comment>
<dbReference type="InterPro" id="IPR029063">
    <property type="entry name" value="SAM-dependent_MTases_sf"/>
</dbReference>
<gene>
    <name evidence="3" type="ORF">OLC1_LOCUS7270</name>
</gene>